<feature type="domain" description="FAM69 protein-kinase" evidence="5">
    <location>
        <begin position="2"/>
        <end position="137"/>
    </location>
</feature>
<dbReference type="InterPro" id="IPR020519">
    <property type="entry name" value="DIPK2A/B"/>
</dbReference>
<dbReference type="EMBL" id="CAJPEX010002406">
    <property type="protein sequence ID" value="CAG0920947.1"/>
    <property type="molecule type" value="Genomic_DNA"/>
</dbReference>
<dbReference type="OrthoDB" id="10035316at2759"/>
<dbReference type="PANTHER" id="PTHR32073">
    <property type="entry name" value="GH11358P"/>
    <property type="match status" value="1"/>
</dbReference>
<evidence type="ECO:0000256" key="1">
    <source>
        <dbReference type="ARBA" id="ARBA00004613"/>
    </source>
</evidence>
<reference evidence="6" key="1">
    <citation type="submission" date="2020-11" db="EMBL/GenBank/DDBJ databases">
        <authorList>
            <person name="Tran Van P."/>
        </authorList>
    </citation>
    <scope>NUCLEOTIDE SEQUENCE</scope>
</reference>
<dbReference type="InterPro" id="IPR022049">
    <property type="entry name" value="FAM69_kinase_dom"/>
</dbReference>
<evidence type="ECO:0000256" key="3">
    <source>
        <dbReference type="ARBA" id="ARBA00022525"/>
    </source>
</evidence>
<proteinExistence type="inferred from homology"/>
<sequence>MDQTSKLDLAVIDHQNLRLFHIAVALTNKSQEFALYITDPDLSNFAVDASANQVIIVDAEHIILVDKNRPNMKSDSFSIAEHSECGPNCLQFSVDDLCSHRMSDHNIYAICRVLQTTDLLRGGPEDSELQKIIKDCVFGRDSSRFRFVGEFRGFIDRNALMIQLFFTVLLEKLIQPFCTHANVTDNKEVVLECDEGTCGRNGYVIPWASFRNPKFGTLTLYVWIKGWVPGPLGVGLWIAEHVAESRGRVNSRLSSHVWKKWVRDTLGVVPEPKIWDVDVVVWIKGWVPGPLGIGLWIAEHVAESRGRVNSRLSSYRGTLNAIVFSYHRLVDVIWAIGVTVTSSHKLGKNCFLLSAAATEEP</sequence>
<keyword evidence="7" id="KW-1185">Reference proteome</keyword>
<name>A0A7R9BSK8_9CRUS</name>
<comment type="similarity">
    <text evidence="2">Belongs to the DIPK family.</text>
</comment>
<keyword evidence="3" id="KW-0964">Secreted</keyword>
<dbReference type="Proteomes" id="UP000678499">
    <property type="component" value="Unassembled WGS sequence"/>
</dbReference>
<organism evidence="6">
    <name type="scientific">Notodromas monacha</name>
    <dbReference type="NCBI Taxonomy" id="399045"/>
    <lineage>
        <taxon>Eukaryota</taxon>
        <taxon>Metazoa</taxon>
        <taxon>Ecdysozoa</taxon>
        <taxon>Arthropoda</taxon>
        <taxon>Crustacea</taxon>
        <taxon>Oligostraca</taxon>
        <taxon>Ostracoda</taxon>
        <taxon>Podocopa</taxon>
        <taxon>Podocopida</taxon>
        <taxon>Cypridocopina</taxon>
        <taxon>Cypridoidea</taxon>
        <taxon>Cyprididae</taxon>
        <taxon>Notodromas</taxon>
    </lineage>
</organism>
<dbReference type="Pfam" id="PF12260">
    <property type="entry name" value="PIP49_C"/>
    <property type="match status" value="1"/>
</dbReference>
<dbReference type="EMBL" id="OA884443">
    <property type="protein sequence ID" value="CAD7280795.1"/>
    <property type="molecule type" value="Genomic_DNA"/>
</dbReference>
<evidence type="ECO:0000259" key="5">
    <source>
        <dbReference type="Pfam" id="PF12260"/>
    </source>
</evidence>
<evidence type="ECO:0000256" key="2">
    <source>
        <dbReference type="ARBA" id="ARBA00006338"/>
    </source>
</evidence>
<protein>
    <recommendedName>
        <fullName evidence="5">FAM69 protein-kinase domain-containing protein</fullName>
    </recommendedName>
</protein>
<evidence type="ECO:0000313" key="6">
    <source>
        <dbReference type="EMBL" id="CAD7280795.1"/>
    </source>
</evidence>
<accession>A0A7R9BSK8</accession>
<evidence type="ECO:0000256" key="4">
    <source>
        <dbReference type="ARBA" id="ARBA00022729"/>
    </source>
</evidence>
<dbReference type="GO" id="GO:0005576">
    <property type="term" value="C:extracellular region"/>
    <property type="evidence" value="ECO:0007669"/>
    <property type="project" value="UniProtKB-SubCell"/>
</dbReference>
<dbReference type="PANTHER" id="PTHR32073:SF7">
    <property type="entry name" value="GH11358P"/>
    <property type="match status" value="1"/>
</dbReference>
<keyword evidence="4" id="KW-0732">Signal</keyword>
<gene>
    <name evidence="6" type="ORF">NMOB1V02_LOCUS8452</name>
</gene>
<evidence type="ECO:0000313" key="7">
    <source>
        <dbReference type="Proteomes" id="UP000678499"/>
    </source>
</evidence>
<dbReference type="AlphaFoldDB" id="A0A7R9BSK8"/>
<comment type="subcellular location">
    <subcellularLocation>
        <location evidence="1">Secreted</location>
    </subcellularLocation>
</comment>